<dbReference type="Proteomes" id="UP001054925">
    <property type="component" value="Unassembled WGS sequence"/>
</dbReference>
<feature type="transmembrane region" description="Helical" evidence="2">
    <location>
        <begin position="100"/>
        <end position="121"/>
    </location>
</feature>
<protein>
    <recommendedName>
        <fullName evidence="6">Secreted protein</fullName>
    </recommendedName>
</protein>
<feature type="chain" id="PRO_5043607613" description="Secreted protein" evidence="3">
    <location>
        <begin position="29"/>
        <end position="126"/>
    </location>
</feature>
<keyword evidence="2" id="KW-0812">Transmembrane</keyword>
<comment type="caution">
    <text evidence="4">The sequence shown here is derived from an EMBL/GenBank/DDBJ whole genome shotgun (WGS) entry which is preliminary data.</text>
</comment>
<evidence type="ECO:0008006" key="6">
    <source>
        <dbReference type="Google" id="ProtNLM"/>
    </source>
</evidence>
<reference evidence="4" key="1">
    <citation type="submission" date="2021-12" db="EMBL/GenBank/DDBJ databases">
        <title>Draft genome sequence of Corynebacterium ammoniagenes strain T-723.</title>
        <authorList>
            <person name="Matsuzawa M."/>
            <person name="Hiratani M."/>
            <person name="Abe I."/>
            <person name="Tsuji Y."/>
            <person name="Nakamura J."/>
        </authorList>
    </citation>
    <scope>NUCLEOTIDE SEQUENCE</scope>
    <source>
        <strain evidence="4">T-723</strain>
    </source>
</reference>
<gene>
    <name evidence="4" type="ORF">CAT723_08610</name>
</gene>
<feature type="compositionally biased region" description="Acidic residues" evidence="1">
    <location>
        <begin position="68"/>
        <end position="81"/>
    </location>
</feature>
<evidence type="ECO:0000313" key="4">
    <source>
        <dbReference type="EMBL" id="GJN42382.1"/>
    </source>
</evidence>
<proteinExistence type="predicted"/>
<keyword evidence="2" id="KW-0472">Membrane</keyword>
<evidence type="ECO:0000313" key="5">
    <source>
        <dbReference type="Proteomes" id="UP001054925"/>
    </source>
</evidence>
<feature type="compositionally biased region" description="Low complexity" evidence="1">
    <location>
        <begin position="35"/>
        <end position="47"/>
    </location>
</feature>
<sequence>MKLFSRKALVAGATAVAVAFAGTSVASAEEAPKNSTSSVSDLFSGSSFGNSSKDEKKADPEENKDGEDATDAENPEGNDGEGENKEEEKSSSEGLDAGEITAWISVFTAIVGALGAVFSFAGKYLK</sequence>
<feature type="compositionally biased region" description="Basic and acidic residues" evidence="1">
    <location>
        <begin position="82"/>
        <end position="91"/>
    </location>
</feature>
<keyword evidence="3" id="KW-0732">Signal</keyword>
<feature type="signal peptide" evidence="3">
    <location>
        <begin position="1"/>
        <end position="28"/>
    </location>
</feature>
<dbReference type="RefSeq" id="WP_236163691.1">
    <property type="nucleotide sequence ID" value="NZ_BQKK01000001.1"/>
</dbReference>
<feature type="compositionally biased region" description="Basic and acidic residues" evidence="1">
    <location>
        <begin position="52"/>
        <end position="67"/>
    </location>
</feature>
<evidence type="ECO:0000256" key="2">
    <source>
        <dbReference type="SAM" id="Phobius"/>
    </source>
</evidence>
<evidence type="ECO:0000256" key="1">
    <source>
        <dbReference type="SAM" id="MobiDB-lite"/>
    </source>
</evidence>
<feature type="region of interest" description="Disordered" evidence="1">
    <location>
        <begin position="24"/>
        <end position="95"/>
    </location>
</feature>
<keyword evidence="2" id="KW-1133">Transmembrane helix</keyword>
<evidence type="ECO:0000256" key="3">
    <source>
        <dbReference type="SAM" id="SignalP"/>
    </source>
</evidence>
<dbReference type="EMBL" id="BQKK01000001">
    <property type="protein sequence ID" value="GJN42382.1"/>
    <property type="molecule type" value="Genomic_DNA"/>
</dbReference>
<name>A0AAV5G6P8_CORAM</name>
<accession>A0AAV5G6P8</accession>
<dbReference type="AlphaFoldDB" id="A0AAV5G6P8"/>
<organism evidence="4 5">
    <name type="scientific">Corynebacterium ammoniagenes</name>
    <name type="common">Brevibacterium ammoniagenes</name>
    <dbReference type="NCBI Taxonomy" id="1697"/>
    <lineage>
        <taxon>Bacteria</taxon>
        <taxon>Bacillati</taxon>
        <taxon>Actinomycetota</taxon>
        <taxon>Actinomycetes</taxon>
        <taxon>Mycobacteriales</taxon>
        <taxon>Corynebacteriaceae</taxon>
        <taxon>Corynebacterium</taxon>
    </lineage>
</organism>